<evidence type="ECO:0000313" key="11">
    <source>
        <dbReference type="Proteomes" id="UP001497623"/>
    </source>
</evidence>
<feature type="non-terminal residue" evidence="10">
    <location>
        <position position="169"/>
    </location>
</feature>
<dbReference type="AlphaFoldDB" id="A0AAV2QIS1"/>
<dbReference type="PANTHER" id="PTHR22600:SF26">
    <property type="entry name" value="BETA-N-ACETYLHEXOSAMINIDASE"/>
    <property type="match status" value="1"/>
</dbReference>
<dbReference type="InterPro" id="IPR029019">
    <property type="entry name" value="HEX_eukaryotic_N"/>
</dbReference>
<dbReference type="GO" id="GO:0005975">
    <property type="term" value="P:carbohydrate metabolic process"/>
    <property type="evidence" value="ECO:0007669"/>
    <property type="project" value="InterPro"/>
</dbReference>
<keyword evidence="5" id="KW-0378">Hydrolase</keyword>
<keyword evidence="11" id="KW-1185">Reference proteome</keyword>
<evidence type="ECO:0000256" key="4">
    <source>
        <dbReference type="ARBA" id="ARBA00022729"/>
    </source>
</evidence>
<dbReference type="PANTHER" id="PTHR22600">
    <property type="entry name" value="BETA-HEXOSAMINIDASE"/>
    <property type="match status" value="1"/>
</dbReference>
<keyword evidence="4" id="KW-0732">Signal</keyword>
<dbReference type="GO" id="GO:0005886">
    <property type="term" value="C:plasma membrane"/>
    <property type="evidence" value="ECO:0007669"/>
    <property type="project" value="TreeGrafter"/>
</dbReference>
<evidence type="ECO:0000256" key="7">
    <source>
        <dbReference type="ARBA" id="ARBA00023295"/>
    </source>
</evidence>
<dbReference type="PRINTS" id="PR00738">
    <property type="entry name" value="GLHYDRLASE20"/>
</dbReference>
<evidence type="ECO:0000256" key="3">
    <source>
        <dbReference type="ARBA" id="ARBA00012663"/>
    </source>
</evidence>
<comment type="catalytic activity">
    <reaction evidence="1">
        <text>Hydrolysis of terminal non-reducing N-acetyl-D-hexosamine residues in N-acetyl-beta-D-hexosaminides.</text>
        <dbReference type="EC" id="3.2.1.52"/>
    </reaction>
</comment>
<accession>A0AAV2QIS1</accession>
<organism evidence="10 11">
    <name type="scientific">Meganyctiphanes norvegica</name>
    <name type="common">Northern krill</name>
    <name type="synonym">Thysanopoda norvegica</name>
    <dbReference type="NCBI Taxonomy" id="48144"/>
    <lineage>
        <taxon>Eukaryota</taxon>
        <taxon>Metazoa</taxon>
        <taxon>Ecdysozoa</taxon>
        <taxon>Arthropoda</taxon>
        <taxon>Crustacea</taxon>
        <taxon>Multicrustacea</taxon>
        <taxon>Malacostraca</taxon>
        <taxon>Eumalacostraca</taxon>
        <taxon>Eucarida</taxon>
        <taxon>Euphausiacea</taxon>
        <taxon>Euphausiidae</taxon>
        <taxon>Meganyctiphanes</taxon>
    </lineage>
</organism>
<keyword evidence="6" id="KW-0325">Glycoprotein</keyword>
<reference evidence="10 11" key="1">
    <citation type="submission" date="2024-05" db="EMBL/GenBank/DDBJ databases">
        <authorList>
            <person name="Wallberg A."/>
        </authorList>
    </citation>
    <scope>NUCLEOTIDE SEQUENCE [LARGE SCALE GENOMIC DNA]</scope>
</reference>
<feature type="domain" description="Beta-hexosaminidase eukaryotic type N-terminal" evidence="9">
    <location>
        <begin position="11"/>
        <end position="66"/>
    </location>
</feature>
<dbReference type="SUPFAM" id="SSF51445">
    <property type="entry name" value="(Trans)glycosidases"/>
    <property type="match status" value="1"/>
</dbReference>
<keyword evidence="7" id="KW-0326">Glycosidase</keyword>
<evidence type="ECO:0000256" key="1">
    <source>
        <dbReference type="ARBA" id="ARBA00001231"/>
    </source>
</evidence>
<evidence type="ECO:0000256" key="6">
    <source>
        <dbReference type="ARBA" id="ARBA00023180"/>
    </source>
</evidence>
<dbReference type="Pfam" id="PF14845">
    <property type="entry name" value="Glycohydro_20b2"/>
    <property type="match status" value="1"/>
</dbReference>
<comment type="similarity">
    <text evidence="2">Belongs to the glycosyl hydrolase 20 family.</text>
</comment>
<dbReference type="Proteomes" id="UP001497623">
    <property type="component" value="Unassembled WGS sequence"/>
</dbReference>
<feature type="domain" description="Glycoside hydrolase family 20 catalytic" evidence="8">
    <location>
        <begin position="90"/>
        <end position="169"/>
    </location>
</feature>
<dbReference type="Gene3D" id="3.30.379.10">
    <property type="entry name" value="Chitobiase/beta-hexosaminidase domain 2-like"/>
    <property type="match status" value="1"/>
</dbReference>
<dbReference type="GO" id="GO:0030203">
    <property type="term" value="P:glycosaminoglycan metabolic process"/>
    <property type="evidence" value="ECO:0007669"/>
    <property type="project" value="TreeGrafter"/>
</dbReference>
<dbReference type="InterPro" id="IPR015883">
    <property type="entry name" value="Glyco_hydro_20_cat"/>
</dbReference>
<proteinExistence type="inferred from homology"/>
<sequence>QTRGRWMPRNKVHIEISISSGDWELKLDTDESYIISIQTSSDATTVSVSAKTYYGARHALETLSQMIEYCKENNALYIVKQAMIKDEPAFRYRGIMLDTGHNYFSKDEILRLLDAMSANKLNSFHWHITDTTSFPLITNRAPKMPMYGAYSPQKIYTPMNVWEIVKYAN</sequence>
<evidence type="ECO:0000256" key="5">
    <source>
        <dbReference type="ARBA" id="ARBA00022801"/>
    </source>
</evidence>
<dbReference type="InterPro" id="IPR017853">
    <property type="entry name" value="GH"/>
</dbReference>
<dbReference type="SUPFAM" id="SSF55545">
    <property type="entry name" value="beta-N-acetylhexosaminidase-like domain"/>
    <property type="match status" value="1"/>
</dbReference>
<evidence type="ECO:0000259" key="9">
    <source>
        <dbReference type="Pfam" id="PF14845"/>
    </source>
</evidence>
<comment type="caution">
    <text evidence="10">The sequence shown here is derived from an EMBL/GenBank/DDBJ whole genome shotgun (WGS) entry which is preliminary data.</text>
</comment>
<dbReference type="Pfam" id="PF00728">
    <property type="entry name" value="Glyco_hydro_20"/>
    <property type="match status" value="1"/>
</dbReference>
<dbReference type="GO" id="GO:0016231">
    <property type="term" value="F:beta-N-acetylglucosaminidase activity"/>
    <property type="evidence" value="ECO:0007669"/>
    <property type="project" value="TreeGrafter"/>
</dbReference>
<dbReference type="EMBL" id="CAXKWB010006395">
    <property type="protein sequence ID" value="CAL4082622.1"/>
    <property type="molecule type" value="Genomic_DNA"/>
</dbReference>
<feature type="non-terminal residue" evidence="10">
    <location>
        <position position="1"/>
    </location>
</feature>
<dbReference type="InterPro" id="IPR025705">
    <property type="entry name" value="Beta_hexosaminidase_sua/sub"/>
</dbReference>
<evidence type="ECO:0000256" key="2">
    <source>
        <dbReference type="ARBA" id="ARBA00006285"/>
    </source>
</evidence>
<evidence type="ECO:0000313" key="10">
    <source>
        <dbReference type="EMBL" id="CAL4082622.1"/>
    </source>
</evidence>
<dbReference type="InterPro" id="IPR029018">
    <property type="entry name" value="Hex-like_dom2"/>
</dbReference>
<protein>
    <recommendedName>
        <fullName evidence="3">beta-N-acetylhexosaminidase</fullName>
        <ecNumber evidence="3">3.2.1.52</ecNumber>
    </recommendedName>
</protein>
<dbReference type="EC" id="3.2.1.52" evidence="3"/>
<evidence type="ECO:0000259" key="8">
    <source>
        <dbReference type="Pfam" id="PF00728"/>
    </source>
</evidence>
<gene>
    <name evidence="10" type="ORF">MNOR_LOCUS11950</name>
</gene>
<name>A0AAV2QIS1_MEGNR</name>
<dbReference type="Gene3D" id="3.20.20.80">
    <property type="entry name" value="Glycosidases"/>
    <property type="match status" value="1"/>
</dbReference>